<dbReference type="Gene3D" id="3.40.980.10">
    <property type="entry name" value="MoaB/Mog-like domain"/>
    <property type="match status" value="1"/>
</dbReference>
<dbReference type="Pfam" id="PF00994">
    <property type="entry name" value="MoCF_biosynth"/>
    <property type="match status" value="1"/>
</dbReference>
<dbReference type="SUPFAM" id="SSF53218">
    <property type="entry name" value="Molybdenum cofactor biosynthesis proteins"/>
    <property type="match status" value="1"/>
</dbReference>
<dbReference type="STRING" id="1035195.HMPREF9997_00373"/>
<keyword evidence="10" id="KW-1185">Reference proteome</keyword>
<keyword evidence="7" id="KW-0479">Metal-binding</keyword>
<dbReference type="InterPro" id="IPR036688">
    <property type="entry name" value="MoeA_C_domain_IV_sf"/>
</dbReference>
<keyword evidence="4 7" id="KW-0500">Molybdenum</keyword>
<dbReference type="GO" id="GO:0061599">
    <property type="term" value="F:molybdopterin molybdotransferase activity"/>
    <property type="evidence" value="ECO:0007669"/>
    <property type="project" value="UniProtKB-UniRule"/>
</dbReference>
<evidence type="ECO:0000259" key="8">
    <source>
        <dbReference type="SMART" id="SM00852"/>
    </source>
</evidence>
<feature type="domain" description="MoaB/Mog" evidence="8">
    <location>
        <begin position="180"/>
        <end position="318"/>
    </location>
</feature>
<dbReference type="EC" id="2.10.1.1" evidence="7"/>
<evidence type="ECO:0000256" key="4">
    <source>
        <dbReference type="ARBA" id="ARBA00022505"/>
    </source>
</evidence>
<dbReference type="PANTHER" id="PTHR10192:SF5">
    <property type="entry name" value="GEPHYRIN"/>
    <property type="match status" value="1"/>
</dbReference>
<comment type="similarity">
    <text evidence="3 7">Belongs to the MoeA family.</text>
</comment>
<evidence type="ECO:0000256" key="2">
    <source>
        <dbReference type="ARBA" id="ARBA00005046"/>
    </source>
</evidence>
<dbReference type="InterPro" id="IPR036135">
    <property type="entry name" value="MoeA_linker/N_sf"/>
</dbReference>
<evidence type="ECO:0000256" key="6">
    <source>
        <dbReference type="ARBA" id="ARBA00047317"/>
    </source>
</evidence>
<dbReference type="HOGENOM" id="CLU_010186_7_0_11"/>
<dbReference type="Gene3D" id="2.170.190.11">
    <property type="entry name" value="Molybdopterin biosynthesis moea protein, domain 3"/>
    <property type="match status" value="1"/>
</dbReference>
<dbReference type="AlphaFoldDB" id="L1MLD5"/>
<dbReference type="InterPro" id="IPR001453">
    <property type="entry name" value="MoaB/Mog_dom"/>
</dbReference>
<evidence type="ECO:0000256" key="1">
    <source>
        <dbReference type="ARBA" id="ARBA00002901"/>
    </source>
</evidence>
<dbReference type="SMART" id="SM00852">
    <property type="entry name" value="MoCF_biosynth"/>
    <property type="match status" value="1"/>
</dbReference>
<dbReference type="EMBL" id="AMEM01000007">
    <property type="protein sequence ID" value="EKX92088.1"/>
    <property type="molecule type" value="Genomic_DNA"/>
</dbReference>
<keyword evidence="7" id="KW-0460">Magnesium</keyword>
<dbReference type="GO" id="GO:0005829">
    <property type="term" value="C:cytosol"/>
    <property type="evidence" value="ECO:0007669"/>
    <property type="project" value="TreeGrafter"/>
</dbReference>
<keyword evidence="5 7" id="KW-0501">Molybdenum cofactor biosynthesis</keyword>
<dbReference type="OrthoDB" id="9804758at2"/>
<evidence type="ECO:0000313" key="10">
    <source>
        <dbReference type="Proteomes" id="UP000010445"/>
    </source>
</evidence>
<dbReference type="Pfam" id="PF03453">
    <property type="entry name" value="MoeA_N"/>
    <property type="match status" value="1"/>
</dbReference>
<name>L1MLD5_9CORY</name>
<keyword evidence="7" id="KW-0808">Transferase</keyword>
<dbReference type="PANTHER" id="PTHR10192">
    <property type="entry name" value="MOLYBDOPTERIN BIOSYNTHESIS PROTEIN"/>
    <property type="match status" value="1"/>
</dbReference>
<protein>
    <recommendedName>
        <fullName evidence="7">Molybdopterin molybdenumtransferase</fullName>
        <ecNumber evidence="7">2.10.1.1</ecNumber>
    </recommendedName>
</protein>
<evidence type="ECO:0000313" key="9">
    <source>
        <dbReference type="EMBL" id="EKX92088.1"/>
    </source>
</evidence>
<comment type="function">
    <text evidence="1 7">Catalyzes the insertion of molybdate into adenylated molybdopterin with the concomitant release of AMP.</text>
</comment>
<dbReference type="SUPFAM" id="SSF63867">
    <property type="entry name" value="MoeA C-terminal domain-like"/>
    <property type="match status" value="1"/>
</dbReference>
<dbReference type="SUPFAM" id="SSF63882">
    <property type="entry name" value="MoeA N-terminal region -like"/>
    <property type="match status" value="1"/>
</dbReference>
<dbReference type="InterPro" id="IPR038987">
    <property type="entry name" value="MoeA-like"/>
</dbReference>
<sequence length="401" mass="42429">MLTPQEHAEAILRRLPPRATVTLPLLDAANYTLATNLTAPFDSPRFDNSQMDGYALSSAQQQRTPGVFTVGPTVAAGADPDELYPEGLGDSVAPIMTGAKLPRGTTTIVPVEECQPDTFTDDEVHIPSVPQQQYVRKAGSDSAAGSLLLQAGTRLDALAIAALASQSITTVTVWQRPRVIICTGGAEISHGDGNEGVASIPDANGPMLHQLCRSAGIEAVDHIRTDDNVERFVEDVARGVDKHQPDAVITSGGISHGRYEVVRLAFAEHDAWFGHVAQQPGGPQGLATFRGTPVICLPGNPISTLVSFRLFVAPTLNRCDVGAYTARLTHAVTGLPDLRDQFLRGTYAVDAEGVLHATPIGGAGSHLLQQAVGATCLIRITARTHYHPGAAVQIYPLGELL</sequence>
<comment type="pathway">
    <text evidence="2 7">Cofactor biosynthesis; molybdopterin biosynthesis.</text>
</comment>
<dbReference type="CDD" id="cd00887">
    <property type="entry name" value="MoeA"/>
    <property type="match status" value="1"/>
</dbReference>
<evidence type="ECO:0000256" key="3">
    <source>
        <dbReference type="ARBA" id="ARBA00010763"/>
    </source>
</evidence>
<accession>L1MLD5</accession>
<proteinExistence type="inferred from homology"/>
<dbReference type="InterPro" id="IPR036425">
    <property type="entry name" value="MoaB/Mog-like_dom_sf"/>
</dbReference>
<reference evidence="9 10" key="1">
    <citation type="submission" date="2012-05" db="EMBL/GenBank/DDBJ databases">
        <authorList>
            <person name="Weinstock G."/>
            <person name="Sodergren E."/>
            <person name="Lobos E.A."/>
            <person name="Fulton L."/>
            <person name="Fulton R."/>
            <person name="Courtney L."/>
            <person name="Fronick C."/>
            <person name="O'Laughlin M."/>
            <person name="Godfrey J."/>
            <person name="Wilson R.M."/>
            <person name="Miner T."/>
            <person name="Farmer C."/>
            <person name="Delehaunty K."/>
            <person name="Cordes M."/>
            <person name="Minx P."/>
            <person name="Tomlinson C."/>
            <person name="Chen J."/>
            <person name="Wollam A."/>
            <person name="Pepin K.H."/>
            <person name="Bhonagiri V."/>
            <person name="Zhang X."/>
            <person name="Suruliraj S."/>
            <person name="Warren W."/>
            <person name="Mitreva M."/>
            <person name="Mardis E.R."/>
            <person name="Wilson R.K."/>
        </authorList>
    </citation>
    <scope>NUCLEOTIDE SEQUENCE [LARGE SCALE GENOMIC DNA]</scope>
    <source>
        <strain evidence="9 10">F0235</strain>
    </source>
</reference>
<comment type="catalytic activity">
    <reaction evidence="6">
        <text>adenylyl-molybdopterin + molybdate = Mo-molybdopterin + AMP + H(+)</text>
        <dbReference type="Rhea" id="RHEA:35047"/>
        <dbReference type="ChEBI" id="CHEBI:15378"/>
        <dbReference type="ChEBI" id="CHEBI:36264"/>
        <dbReference type="ChEBI" id="CHEBI:62727"/>
        <dbReference type="ChEBI" id="CHEBI:71302"/>
        <dbReference type="ChEBI" id="CHEBI:456215"/>
        <dbReference type="EC" id="2.10.1.1"/>
    </reaction>
</comment>
<evidence type="ECO:0000256" key="7">
    <source>
        <dbReference type="RuleBase" id="RU365090"/>
    </source>
</evidence>
<dbReference type="Gene3D" id="3.90.105.10">
    <property type="entry name" value="Molybdopterin biosynthesis moea protein, domain 2"/>
    <property type="match status" value="1"/>
</dbReference>
<dbReference type="RefSeq" id="WP_006062067.1">
    <property type="nucleotide sequence ID" value="NZ_KB290822.1"/>
</dbReference>
<organism evidence="9 10">
    <name type="scientific">Corynebacterium durum F0235</name>
    <dbReference type="NCBI Taxonomy" id="1035195"/>
    <lineage>
        <taxon>Bacteria</taxon>
        <taxon>Bacillati</taxon>
        <taxon>Actinomycetota</taxon>
        <taxon>Actinomycetes</taxon>
        <taxon>Mycobacteriales</taxon>
        <taxon>Corynebacteriaceae</taxon>
        <taxon>Corynebacterium</taxon>
    </lineage>
</organism>
<evidence type="ECO:0000256" key="5">
    <source>
        <dbReference type="ARBA" id="ARBA00023150"/>
    </source>
</evidence>
<gene>
    <name evidence="9" type="ORF">HMPREF9997_00373</name>
</gene>
<dbReference type="GO" id="GO:0006777">
    <property type="term" value="P:Mo-molybdopterin cofactor biosynthetic process"/>
    <property type="evidence" value="ECO:0007669"/>
    <property type="project" value="UniProtKB-UniRule"/>
</dbReference>
<dbReference type="eggNOG" id="COG0303">
    <property type="taxonomic scope" value="Bacteria"/>
</dbReference>
<dbReference type="GO" id="GO:0046872">
    <property type="term" value="F:metal ion binding"/>
    <property type="evidence" value="ECO:0007669"/>
    <property type="project" value="UniProtKB-UniRule"/>
</dbReference>
<dbReference type="InterPro" id="IPR005110">
    <property type="entry name" value="MoeA_linker/N"/>
</dbReference>
<dbReference type="Pfam" id="PF03454">
    <property type="entry name" value="MoeA_C"/>
    <property type="match status" value="1"/>
</dbReference>
<dbReference type="Proteomes" id="UP000010445">
    <property type="component" value="Unassembled WGS sequence"/>
</dbReference>
<dbReference type="UniPathway" id="UPA00344"/>
<dbReference type="PATRIC" id="fig|1035195.3.peg.342"/>
<comment type="cofactor">
    <cofactor evidence="7">
        <name>Mg(2+)</name>
        <dbReference type="ChEBI" id="CHEBI:18420"/>
    </cofactor>
</comment>
<dbReference type="Gene3D" id="2.40.340.10">
    <property type="entry name" value="MoeA, C-terminal, domain IV"/>
    <property type="match status" value="1"/>
</dbReference>
<comment type="caution">
    <text evidence="9">The sequence shown here is derived from an EMBL/GenBank/DDBJ whole genome shotgun (WGS) entry which is preliminary data.</text>
</comment>
<dbReference type="InterPro" id="IPR005111">
    <property type="entry name" value="MoeA_C_domain_IV"/>
</dbReference>